<feature type="compositionally biased region" description="Polar residues" evidence="1">
    <location>
        <begin position="37"/>
        <end position="46"/>
    </location>
</feature>
<protein>
    <submittedName>
        <fullName evidence="2">Uncharacterized protein</fullName>
    </submittedName>
</protein>
<reference evidence="2 3" key="1">
    <citation type="submission" date="2016-07" db="EMBL/GenBank/DDBJ databases">
        <title>Pervasive Adenine N6-methylation of Active Genes in Fungi.</title>
        <authorList>
            <consortium name="DOE Joint Genome Institute"/>
            <person name="Mondo S.J."/>
            <person name="Dannebaum R.O."/>
            <person name="Kuo R.C."/>
            <person name="Labutti K."/>
            <person name="Haridas S."/>
            <person name="Kuo A."/>
            <person name="Salamov A."/>
            <person name="Ahrendt S.R."/>
            <person name="Lipzen A."/>
            <person name="Sullivan W."/>
            <person name="Andreopoulos W.B."/>
            <person name="Clum A."/>
            <person name="Lindquist E."/>
            <person name="Daum C."/>
            <person name="Ramamoorthy G.K."/>
            <person name="Gryganskyi A."/>
            <person name="Culley D."/>
            <person name="Magnuson J.K."/>
            <person name="James T.Y."/>
            <person name="O'Malley M.A."/>
            <person name="Stajich J.E."/>
            <person name="Spatafora J.W."/>
            <person name="Visel A."/>
            <person name="Grigoriev I.V."/>
        </authorList>
    </citation>
    <scope>NUCLEOTIDE SEQUENCE [LARGE SCALE GENOMIC DNA]</scope>
    <source>
        <strain evidence="2 3">PL171</strain>
    </source>
</reference>
<dbReference type="Proteomes" id="UP000193411">
    <property type="component" value="Unassembled WGS sequence"/>
</dbReference>
<dbReference type="EMBL" id="MCFL01000006">
    <property type="protein sequence ID" value="ORZ39140.1"/>
    <property type="molecule type" value="Genomic_DNA"/>
</dbReference>
<feature type="region of interest" description="Disordered" evidence="1">
    <location>
        <begin position="1"/>
        <end position="94"/>
    </location>
</feature>
<proteinExistence type="predicted"/>
<gene>
    <name evidence="2" type="ORF">BCR44DRAFT_65745</name>
</gene>
<keyword evidence="3" id="KW-1185">Reference proteome</keyword>
<accession>A0A1Y2HX49</accession>
<evidence type="ECO:0000313" key="3">
    <source>
        <dbReference type="Proteomes" id="UP000193411"/>
    </source>
</evidence>
<comment type="caution">
    <text evidence="2">The sequence shown here is derived from an EMBL/GenBank/DDBJ whole genome shotgun (WGS) entry which is preliminary data.</text>
</comment>
<sequence>MGFKSNINPEPSRATLTRTAIIRPENAIAMDRPPNPNVTAGSSNHESPAPEFHAQPRARGPCQPGSRHSSPSCPRTRLPPRLPKRRPTSPRFCS</sequence>
<dbReference type="AlphaFoldDB" id="A0A1Y2HX49"/>
<evidence type="ECO:0000313" key="2">
    <source>
        <dbReference type="EMBL" id="ORZ39140.1"/>
    </source>
</evidence>
<feature type="compositionally biased region" description="Polar residues" evidence="1">
    <location>
        <begin position="1"/>
        <end position="18"/>
    </location>
</feature>
<name>A0A1Y2HX49_9FUNG</name>
<evidence type="ECO:0000256" key="1">
    <source>
        <dbReference type="SAM" id="MobiDB-lite"/>
    </source>
</evidence>
<organism evidence="2 3">
    <name type="scientific">Catenaria anguillulae PL171</name>
    <dbReference type="NCBI Taxonomy" id="765915"/>
    <lineage>
        <taxon>Eukaryota</taxon>
        <taxon>Fungi</taxon>
        <taxon>Fungi incertae sedis</taxon>
        <taxon>Blastocladiomycota</taxon>
        <taxon>Blastocladiomycetes</taxon>
        <taxon>Blastocladiales</taxon>
        <taxon>Catenariaceae</taxon>
        <taxon>Catenaria</taxon>
    </lineage>
</organism>